<accession>A0A914CB27</accession>
<feature type="transmembrane region" description="Helical" evidence="7">
    <location>
        <begin position="132"/>
        <end position="152"/>
    </location>
</feature>
<dbReference type="PANTHER" id="PTHR22750">
    <property type="entry name" value="G-PROTEIN COUPLED RECEPTOR"/>
    <property type="match status" value="1"/>
</dbReference>
<dbReference type="AlphaFoldDB" id="A0A914CB27"/>
<evidence type="ECO:0000256" key="7">
    <source>
        <dbReference type="SAM" id="Phobius"/>
    </source>
</evidence>
<dbReference type="Pfam" id="PF00001">
    <property type="entry name" value="7tm_1"/>
    <property type="match status" value="1"/>
</dbReference>
<feature type="transmembrane region" description="Helical" evidence="7">
    <location>
        <begin position="17"/>
        <end position="38"/>
    </location>
</feature>
<protein>
    <submittedName>
        <fullName evidence="10">G-protein coupled receptors family 1 profile domain-containing protein</fullName>
    </submittedName>
</protein>
<feature type="transmembrane region" description="Helical" evidence="7">
    <location>
        <begin position="258"/>
        <end position="279"/>
    </location>
</feature>
<keyword evidence="2" id="KW-1003">Cell membrane</keyword>
<evidence type="ECO:0000256" key="2">
    <source>
        <dbReference type="ARBA" id="ARBA00022475"/>
    </source>
</evidence>
<comment type="subcellular location">
    <subcellularLocation>
        <location evidence="1">Cell membrane</location>
        <topology evidence="1">Multi-pass membrane protein</topology>
    </subcellularLocation>
</comment>
<evidence type="ECO:0000256" key="4">
    <source>
        <dbReference type="ARBA" id="ARBA00022989"/>
    </source>
</evidence>
<dbReference type="WBParaSite" id="ACRNAN_Path_654.g2461.t1">
    <property type="protein sequence ID" value="ACRNAN_Path_654.g2461.t1"/>
    <property type="gene ID" value="ACRNAN_Path_654.g2461"/>
</dbReference>
<dbReference type="GO" id="GO:0004930">
    <property type="term" value="F:G protein-coupled receptor activity"/>
    <property type="evidence" value="ECO:0007669"/>
    <property type="project" value="InterPro"/>
</dbReference>
<feature type="transmembrane region" description="Helical" evidence="7">
    <location>
        <begin position="223"/>
        <end position="246"/>
    </location>
</feature>
<dbReference type="Proteomes" id="UP000887540">
    <property type="component" value="Unplaced"/>
</dbReference>
<evidence type="ECO:0000313" key="9">
    <source>
        <dbReference type="Proteomes" id="UP000887540"/>
    </source>
</evidence>
<dbReference type="SUPFAM" id="SSF81321">
    <property type="entry name" value="Family A G protein-coupled receptor-like"/>
    <property type="match status" value="1"/>
</dbReference>
<dbReference type="InterPro" id="IPR017452">
    <property type="entry name" value="GPCR_Rhodpsn_7TM"/>
</dbReference>
<proteinExistence type="predicted"/>
<evidence type="ECO:0000256" key="1">
    <source>
        <dbReference type="ARBA" id="ARBA00004651"/>
    </source>
</evidence>
<feature type="transmembrane region" description="Helical" evidence="7">
    <location>
        <begin position="50"/>
        <end position="72"/>
    </location>
</feature>
<evidence type="ECO:0000259" key="8">
    <source>
        <dbReference type="PROSITE" id="PS50262"/>
    </source>
</evidence>
<organism evidence="9 10">
    <name type="scientific">Acrobeloides nanus</name>
    <dbReference type="NCBI Taxonomy" id="290746"/>
    <lineage>
        <taxon>Eukaryota</taxon>
        <taxon>Metazoa</taxon>
        <taxon>Ecdysozoa</taxon>
        <taxon>Nematoda</taxon>
        <taxon>Chromadorea</taxon>
        <taxon>Rhabditida</taxon>
        <taxon>Tylenchina</taxon>
        <taxon>Cephalobomorpha</taxon>
        <taxon>Cephaloboidea</taxon>
        <taxon>Cephalobidae</taxon>
        <taxon>Acrobeloides</taxon>
    </lineage>
</organism>
<name>A0A914CB27_9BILA</name>
<dbReference type="PROSITE" id="PS50262">
    <property type="entry name" value="G_PROTEIN_RECEP_F1_2"/>
    <property type="match status" value="1"/>
</dbReference>
<feature type="region of interest" description="Disordered" evidence="6">
    <location>
        <begin position="316"/>
        <end position="342"/>
    </location>
</feature>
<reference evidence="10" key="1">
    <citation type="submission" date="2022-11" db="UniProtKB">
        <authorList>
            <consortium name="WormBaseParasite"/>
        </authorList>
    </citation>
    <scope>IDENTIFICATION</scope>
</reference>
<keyword evidence="5 7" id="KW-0472">Membrane</keyword>
<dbReference type="GO" id="GO:0005886">
    <property type="term" value="C:plasma membrane"/>
    <property type="evidence" value="ECO:0007669"/>
    <property type="project" value="UniProtKB-SubCell"/>
</dbReference>
<dbReference type="CDD" id="cd00637">
    <property type="entry name" value="7tm_classA_rhodopsin-like"/>
    <property type="match status" value="1"/>
</dbReference>
<keyword evidence="3 7" id="KW-0812">Transmembrane</keyword>
<feature type="transmembrane region" description="Helical" evidence="7">
    <location>
        <begin position="172"/>
        <end position="202"/>
    </location>
</feature>
<evidence type="ECO:0000256" key="3">
    <source>
        <dbReference type="ARBA" id="ARBA00022692"/>
    </source>
</evidence>
<keyword evidence="4 7" id="KW-1133">Transmembrane helix</keyword>
<feature type="domain" description="G-protein coupled receptors family 1 profile" evidence="8">
    <location>
        <begin position="32"/>
        <end position="284"/>
    </location>
</feature>
<feature type="transmembrane region" description="Helical" evidence="7">
    <location>
        <begin position="84"/>
        <end position="111"/>
    </location>
</feature>
<dbReference type="InterPro" id="IPR000276">
    <property type="entry name" value="GPCR_Rhodpsn"/>
</dbReference>
<dbReference type="PRINTS" id="PR00237">
    <property type="entry name" value="GPCRRHODOPSN"/>
</dbReference>
<dbReference type="Gene3D" id="1.20.1070.10">
    <property type="entry name" value="Rhodopsin 7-helix transmembrane proteins"/>
    <property type="match status" value="1"/>
</dbReference>
<evidence type="ECO:0000256" key="6">
    <source>
        <dbReference type="SAM" id="MobiDB-lite"/>
    </source>
</evidence>
<keyword evidence="9" id="KW-1185">Reference proteome</keyword>
<sequence length="371" mass="42565">MEQEDEVALYRAEMYQIMVPIFVLISSIAFLANLLVIIALRETKVRNATVVLITSLTISDMWTSSIVAWSLVYNSYLPIVKGTYVNWCFSLTLEILRTGGLITGTFHLLLIAIHHYIGIVKPHSDRSRLKQLAIICCFISWLFPSLTLFIIASSFPDQGFHNCSNVEFYHSIFFRASISSLLLIIFMIITWCYIRLCCILRAKAAKWQSRSIKRRVSRENKTLFTTVLICSSFFIGWMPATVHFTITCKTCDLLRSQQYRVLFLFSCIQLAFILAKSLLNPLIYAFRIPEVDTEIRNLFNRCLTFSRRLCGQTHEKIPETNPRRKPTPGVLEPNSLDEKGSTQRAITPIIPNRTIEEPFTGDEALERLSLV</sequence>
<evidence type="ECO:0000313" key="10">
    <source>
        <dbReference type="WBParaSite" id="ACRNAN_Path_654.g2461.t1"/>
    </source>
</evidence>
<evidence type="ECO:0000256" key="5">
    <source>
        <dbReference type="ARBA" id="ARBA00023136"/>
    </source>
</evidence>